<proteinExistence type="predicted"/>
<keyword evidence="5" id="KW-1185">Reference proteome</keyword>
<dbReference type="AlphaFoldDB" id="A0ABD4Z3Z6"/>
<sequence>MSTVPWIPSPKTPIEYLKYALGASSNDVVLDLGCGDGRVLLEFAKAGAKTICIEINRVLCNVSELVFGLHGLKDRLIVICSDFFSVDLSELRPRPTIVYAYLYPSTLELLSEKLEKELDLCTIIATLDFPIRNWSPVFVKSLVDENGHHRTIWIYINGFSNPKARLITEEKISLVEQTNYCPDTCKRKLFL</sequence>
<dbReference type="Proteomes" id="UP001529235">
    <property type="component" value="Unassembled WGS sequence"/>
</dbReference>
<evidence type="ECO:0000313" key="4">
    <source>
        <dbReference type="EMBL" id="MDK6028046.1"/>
    </source>
</evidence>
<organism evidence="4 5">
    <name type="scientific">Ignisphaera cupida</name>
    <dbReference type="NCBI Taxonomy" id="3050454"/>
    <lineage>
        <taxon>Archaea</taxon>
        <taxon>Thermoproteota</taxon>
        <taxon>Thermoprotei</taxon>
        <taxon>Desulfurococcales</taxon>
        <taxon>Desulfurococcaceae</taxon>
        <taxon>Ignisphaera</taxon>
    </lineage>
</organism>
<dbReference type="GO" id="GO:0016279">
    <property type="term" value="F:protein-lysine N-methyltransferase activity"/>
    <property type="evidence" value="ECO:0007669"/>
    <property type="project" value="UniProtKB-ARBA"/>
</dbReference>
<name>A0ABD4Z3Z6_9CREN</name>
<dbReference type="RefSeq" id="WP_285273021.1">
    <property type="nucleotide sequence ID" value="NZ_JASNVW010000001.1"/>
</dbReference>
<evidence type="ECO:0000313" key="5">
    <source>
        <dbReference type="Proteomes" id="UP001529235"/>
    </source>
</evidence>
<accession>A0ABD4Z3Z6</accession>
<dbReference type="EC" id="2.1.1.-" evidence="4"/>
<dbReference type="InterPro" id="IPR029063">
    <property type="entry name" value="SAM-dependent_MTases_sf"/>
</dbReference>
<gene>
    <name evidence="4" type="ORF">QPL79_01530</name>
</gene>
<dbReference type="PANTHER" id="PTHR13610:SF11">
    <property type="entry name" value="METHYLTRANSFERASE DOMAIN-CONTAINING PROTEIN"/>
    <property type="match status" value="1"/>
</dbReference>
<evidence type="ECO:0000256" key="2">
    <source>
        <dbReference type="ARBA" id="ARBA00022679"/>
    </source>
</evidence>
<evidence type="ECO:0000256" key="3">
    <source>
        <dbReference type="ARBA" id="ARBA00022691"/>
    </source>
</evidence>
<evidence type="ECO:0000256" key="1">
    <source>
        <dbReference type="ARBA" id="ARBA00022603"/>
    </source>
</evidence>
<comment type="caution">
    <text evidence="4">The sequence shown here is derived from an EMBL/GenBank/DDBJ whole genome shotgun (WGS) entry which is preliminary data.</text>
</comment>
<reference evidence="4 5" key="1">
    <citation type="submission" date="2023-05" db="EMBL/GenBank/DDBJ databases">
        <title>A new hyperthermophilic archaea 'Ignisphaera cupida' sp. nov. and description of the family 'Ignisphaeraceae' fam. nov.</title>
        <authorList>
            <person name="Podosokorskaya O.A."/>
            <person name="Elcheninov A.G."/>
            <person name="Klukina A."/>
            <person name="Merkel A.Y."/>
        </authorList>
    </citation>
    <scope>NUCLEOTIDE SEQUENCE [LARGE SCALE GENOMIC DNA]</scope>
    <source>
        <strain evidence="4 5">4213-co</strain>
    </source>
</reference>
<dbReference type="EMBL" id="JASNVW010000001">
    <property type="protein sequence ID" value="MDK6028046.1"/>
    <property type="molecule type" value="Genomic_DNA"/>
</dbReference>
<keyword evidence="2 4" id="KW-0808">Transferase</keyword>
<dbReference type="SUPFAM" id="SSF53335">
    <property type="entry name" value="S-adenosyl-L-methionine-dependent methyltransferases"/>
    <property type="match status" value="1"/>
</dbReference>
<dbReference type="CDD" id="cd02440">
    <property type="entry name" value="AdoMet_MTases"/>
    <property type="match status" value="1"/>
</dbReference>
<protein>
    <submittedName>
        <fullName evidence="4">Class I SAM-dependent methyltransferase</fullName>
        <ecNumber evidence="4">2.1.1.-</ecNumber>
    </submittedName>
</protein>
<keyword evidence="3" id="KW-0949">S-adenosyl-L-methionine</keyword>
<dbReference type="InterPro" id="IPR026170">
    <property type="entry name" value="FAM173A/B"/>
</dbReference>
<keyword evidence="1 4" id="KW-0489">Methyltransferase</keyword>
<dbReference type="GO" id="GO:0032259">
    <property type="term" value="P:methylation"/>
    <property type="evidence" value="ECO:0007669"/>
    <property type="project" value="UniProtKB-KW"/>
</dbReference>
<dbReference type="PANTHER" id="PTHR13610">
    <property type="entry name" value="METHYLTRANSFERASE DOMAIN-CONTAINING PROTEIN"/>
    <property type="match status" value="1"/>
</dbReference>
<dbReference type="Gene3D" id="3.40.50.150">
    <property type="entry name" value="Vaccinia Virus protein VP39"/>
    <property type="match status" value="1"/>
</dbReference>